<evidence type="ECO:0000313" key="1">
    <source>
        <dbReference type="EMBL" id="CAB4136521.1"/>
    </source>
</evidence>
<reference evidence="2" key="1">
    <citation type="submission" date="2020-05" db="EMBL/GenBank/DDBJ databases">
        <authorList>
            <person name="Chiriac C."/>
            <person name="Salcher M."/>
            <person name="Ghai R."/>
            <person name="Kavagutti S V."/>
        </authorList>
    </citation>
    <scope>NUCLEOTIDE SEQUENCE</scope>
</reference>
<proteinExistence type="predicted"/>
<accession>A0A6J5PMV1</accession>
<organism evidence="2">
    <name type="scientific">uncultured Caudovirales phage</name>
    <dbReference type="NCBI Taxonomy" id="2100421"/>
    <lineage>
        <taxon>Viruses</taxon>
        <taxon>Duplodnaviria</taxon>
        <taxon>Heunggongvirae</taxon>
        <taxon>Uroviricota</taxon>
        <taxon>Caudoviricetes</taxon>
        <taxon>Peduoviridae</taxon>
        <taxon>Maltschvirus</taxon>
        <taxon>Maltschvirus maltsch</taxon>
    </lineage>
</organism>
<name>A0A6J5PMV1_9CAUD</name>
<gene>
    <name evidence="1" type="ORF">UFOVP309_23</name>
    <name evidence="2" type="ORF">UFOVP946_30</name>
</gene>
<dbReference type="EMBL" id="LR796897">
    <property type="protein sequence ID" value="CAB4173189.1"/>
    <property type="molecule type" value="Genomic_DNA"/>
</dbReference>
<evidence type="ECO:0000313" key="2">
    <source>
        <dbReference type="EMBL" id="CAB4173189.1"/>
    </source>
</evidence>
<dbReference type="EMBL" id="LR796320">
    <property type="protein sequence ID" value="CAB4136521.1"/>
    <property type="molecule type" value="Genomic_DNA"/>
</dbReference>
<protein>
    <submittedName>
        <fullName evidence="2">Uncharacterized protein</fullName>
    </submittedName>
</protein>
<sequence length="97" mass="11462">MKDTMKHHILELQTSASRMLVLNSDNSMLISFFKDLQNKLEYLYILNELENQTDWTEIQNAFYSILKLDTELTEVDLKIKVKEAQETKTGKITIKMY</sequence>